<dbReference type="PANTHER" id="PTHR39430">
    <property type="entry name" value="MEMBRANE-ASSOCIATED PROTEASE-RELATED"/>
    <property type="match status" value="1"/>
</dbReference>
<dbReference type="InterPro" id="IPR003675">
    <property type="entry name" value="Rce1/LyrA-like_dom"/>
</dbReference>
<reference evidence="3 4" key="2">
    <citation type="journal article" date="2012" name="Stand. Genomic Sci.">
        <title>Complete genome sequence of the aquatic bacterium Runella slithyformis type strain (LSU 4(T)).</title>
        <authorList>
            <person name="Copeland A."/>
            <person name="Zhang X."/>
            <person name="Misra M."/>
            <person name="Lapidus A."/>
            <person name="Nolan M."/>
            <person name="Lucas S."/>
            <person name="Deshpande S."/>
            <person name="Cheng J.F."/>
            <person name="Tapia R."/>
            <person name="Goodwin L.A."/>
            <person name="Pitluck S."/>
            <person name="Liolios K."/>
            <person name="Pagani I."/>
            <person name="Ivanova N."/>
            <person name="Mikhailova N."/>
            <person name="Pati A."/>
            <person name="Chen A."/>
            <person name="Palaniappan K."/>
            <person name="Land M."/>
            <person name="Hauser L."/>
            <person name="Pan C."/>
            <person name="Jeffries C.D."/>
            <person name="Detter J.C."/>
            <person name="Brambilla E.M."/>
            <person name="Rohde M."/>
            <person name="Djao O.D."/>
            <person name="Goker M."/>
            <person name="Sikorski J."/>
            <person name="Tindall B.J."/>
            <person name="Woyke T."/>
            <person name="Bristow J."/>
            <person name="Eisen J.A."/>
            <person name="Markowitz V."/>
            <person name="Hugenholtz P."/>
            <person name="Kyrpides N.C."/>
            <person name="Klenk H.P."/>
            <person name="Mavromatis K."/>
        </authorList>
    </citation>
    <scope>NUCLEOTIDE SEQUENCE [LARGE SCALE GENOMIC DNA]</scope>
    <source>
        <strain evidence="4">ATCC 29530 / DSM 19594 / LMG 11500 / NCIMB 11436 / LSU 4</strain>
    </source>
</reference>
<dbReference type="PANTHER" id="PTHR39430:SF1">
    <property type="entry name" value="PROTEASE"/>
    <property type="match status" value="1"/>
</dbReference>
<dbReference type="GO" id="GO:0004175">
    <property type="term" value="F:endopeptidase activity"/>
    <property type="evidence" value="ECO:0007669"/>
    <property type="project" value="UniProtKB-ARBA"/>
</dbReference>
<dbReference type="GO" id="GO:0080120">
    <property type="term" value="P:CAAX-box protein maturation"/>
    <property type="evidence" value="ECO:0007669"/>
    <property type="project" value="UniProtKB-ARBA"/>
</dbReference>
<feature type="transmembrane region" description="Helical" evidence="1">
    <location>
        <begin position="115"/>
        <end position="132"/>
    </location>
</feature>
<dbReference type="Proteomes" id="UP000000493">
    <property type="component" value="Chromosome"/>
</dbReference>
<protein>
    <submittedName>
        <fullName evidence="3">Abortive infection protein</fullName>
    </submittedName>
</protein>
<reference evidence="4" key="1">
    <citation type="submission" date="2011-06" db="EMBL/GenBank/DDBJ databases">
        <title>The complete genome of chromosome of Runella slithyformis DSM 19594.</title>
        <authorList>
            <consortium name="US DOE Joint Genome Institute (JGI-PGF)"/>
            <person name="Lucas S."/>
            <person name="Han J."/>
            <person name="Lapidus A."/>
            <person name="Bruce D."/>
            <person name="Goodwin L."/>
            <person name="Pitluck S."/>
            <person name="Peters L."/>
            <person name="Kyrpides N."/>
            <person name="Mavromatis K."/>
            <person name="Ivanova N."/>
            <person name="Ovchinnikova G."/>
            <person name="Zhang X."/>
            <person name="Misra M."/>
            <person name="Detter J.C."/>
            <person name="Tapia R."/>
            <person name="Han C."/>
            <person name="Land M."/>
            <person name="Hauser L."/>
            <person name="Markowitz V."/>
            <person name="Cheng J.-F."/>
            <person name="Hugenholtz P."/>
            <person name="Woyke T."/>
            <person name="Wu D."/>
            <person name="Tindall B."/>
            <person name="Faehrich R."/>
            <person name="Brambilla E."/>
            <person name="Klenk H.-P."/>
            <person name="Eisen J.A."/>
        </authorList>
    </citation>
    <scope>NUCLEOTIDE SEQUENCE [LARGE SCALE GENOMIC DNA]</scope>
    <source>
        <strain evidence="4">ATCC 29530 / DSM 19594 / LMG 11500 / NCIMB 11436 / LSU 4</strain>
    </source>
</reference>
<keyword evidence="1" id="KW-0812">Transmembrane</keyword>
<dbReference type="KEGG" id="rsi:Runsl_5138"/>
<accession>A0A7U3ZQC5</accession>
<feature type="transmembrane region" description="Helical" evidence="1">
    <location>
        <begin position="40"/>
        <end position="62"/>
    </location>
</feature>
<evidence type="ECO:0000313" key="4">
    <source>
        <dbReference type="Proteomes" id="UP000000493"/>
    </source>
</evidence>
<dbReference type="EMBL" id="CP002859">
    <property type="protein sequence ID" value="AEI51440.1"/>
    <property type="molecule type" value="Genomic_DNA"/>
</dbReference>
<evidence type="ECO:0000313" key="3">
    <source>
        <dbReference type="EMBL" id="AEI51440.1"/>
    </source>
</evidence>
<evidence type="ECO:0000259" key="2">
    <source>
        <dbReference type="Pfam" id="PF02517"/>
    </source>
</evidence>
<dbReference type="AlphaFoldDB" id="A0A7U3ZQC5"/>
<gene>
    <name evidence="3" type="ordered locus">Runsl_5138</name>
</gene>
<keyword evidence="4" id="KW-1185">Reference proteome</keyword>
<proteinExistence type="predicted"/>
<feature type="transmembrane region" description="Helical" evidence="1">
    <location>
        <begin position="216"/>
        <end position="236"/>
    </location>
</feature>
<evidence type="ECO:0000256" key="1">
    <source>
        <dbReference type="SAM" id="Phobius"/>
    </source>
</evidence>
<keyword evidence="1" id="KW-0472">Membrane</keyword>
<dbReference type="Pfam" id="PF02517">
    <property type="entry name" value="Rce1-like"/>
    <property type="match status" value="1"/>
</dbReference>
<sequence length="249" mass="29356">MLFVRFLLTIALLILLHKFWLSSSWKTTFSWQFYRIKPQFFIRYLGLGVAFVFIFHIWMWVFAPNKQIEWNNKLPLSLYGYLILQTFCRGLMGSITEEVLYRGYFQTQILKTTNSSVLAILIPALLFGLTHWSAGENPWYSSLYVLNTSIKGIVYGVIAYKTGSFWYSAAVHYGWNMVLMSDLIAVDCNVENPHYFLRTYLDCNNMLDVHYYNNTWSLGLTIFYCLLVAWSVFYYYKKNDANTQPQYAE</sequence>
<name>A0A7U3ZQC5_RUNSL</name>
<keyword evidence="1" id="KW-1133">Transmembrane helix</keyword>
<organism evidence="3 4">
    <name type="scientific">Runella slithyformis (strain ATCC 29530 / DSM 19594 / LMG 11500 / NCIMB 11436 / LSU 4)</name>
    <dbReference type="NCBI Taxonomy" id="761193"/>
    <lineage>
        <taxon>Bacteria</taxon>
        <taxon>Pseudomonadati</taxon>
        <taxon>Bacteroidota</taxon>
        <taxon>Cytophagia</taxon>
        <taxon>Cytophagales</taxon>
        <taxon>Spirosomataceae</taxon>
        <taxon>Runella</taxon>
    </lineage>
</organism>
<feature type="domain" description="CAAX prenyl protease 2/Lysostaphin resistance protein A-like" evidence="2">
    <location>
        <begin position="82"/>
        <end position="178"/>
    </location>
</feature>